<gene>
    <name evidence="5" type="ORF">NHN17_19800</name>
</gene>
<dbReference type="PANTHER" id="PTHR42693:SF53">
    <property type="entry name" value="ENDO-4-O-SULFATASE"/>
    <property type="match status" value="1"/>
</dbReference>
<evidence type="ECO:0000256" key="1">
    <source>
        <dbReference type="ARBA" id="ARBA00008779"/>
    </source>
</evidence>
<organism evidence="5 6">
    <name type="scientific">Photobacterium pectinilyticum</name>
    <dbReference type="NCBI Taxonomy" id="2906793"/>
    <lineage>
        <taxon>Bacteria</taxon>
        <taxon>Pseudomonadati</taxon>
        <taxon>Pseudomonadota</taxon>
        <taxon>Gammaproteobacteria</taxon>
        <taxon>Vibrionales</taxon>
        <taxon>Vibrionaceae</taxon>
        <taxon>Photobacterium</taxon>
    </lineage>
</organism>
<accession>A0ABT1N6C0</accession>
<dbReference type="InterPro" id="IPR017850">
    <property type="entry name" value="Alkaline_phosphatase_core_sf"/>
</dbReference>
<evidence type="ECO:0000313" key="5">
    <source>
        <dbReference type="EMBL" id="MCQ1060292.1"/>
    </source>
</evidence>
<keyword evidence="6" id="KW-1185">Reference proteome</keyword>
<dbReference type="InterPro" id="IPR000917">
    <property type="entry name" value="Sulfatase_N"/>
</dbReference>
<dbReference type="EMBL" id="JANEYT010000064">
    <property type="protein sequence ID" value="MCQ1060292.1"/>
    <property type="molecule type" value="Genomic_DNA"/>
</dbReference>
<dbReference type="Gene3D" id="3.40.720.10">
    <property type="entry name" value="Alkaline Phosphatase, subunit A"/>
    <property type="match status" value="1"/>
</dbReference>
<feature type="chain" id="PRO_5045720529" evidence="3">
    <location>
        <begin position="28"/>
        <end position="468"/>
    </location>
</feature>
<evidence type="ECO:0000256" key="3">
    <source>
        <dbReference type="SAM" id="SignalP"/>
    </source>
</evidence>
<proteinExistence type="inferred from homology"/>
<dbReference type="RefSeq" id="WP_255044373.1">
    <property type="nucleotide sequence ID" value="NZ_JANEYT010000064.1"/>
</dbReference>
<dbReference type="SUPFAM" id="SSF53649">
    <property type="entry name" value="Alkaline phosphatase-like"/>
    <property type="match status" value="1"/>
</dbReference>
<reference evidence="5 6" key="1">
    <citation type="submission" date="2022-07" db="EMBL/GenBank/DDBJ databases">
        <title>Photobacterium pectinilyticum sp. nov., a marine bacterium isolated from surface seawater of Qingdao offshore.</title>
        <authorList>
            <person name="Wang X."/>
        </authorList>
    </citation>
    <scope>NUCLEOTIDE SEQUENCE [LARGE SCALE GENOMIC DNA]</scope>
    <source>
        <strain evidence="5 6">ZSDE20</strain>
    </source>
</reference>
<protein>
    <submittedName>
        <fullName evidence="5">Sulfatase-like hydrolase/transferase</fullName>
    </submittedName>
</protein>
<feature type="domain" description="Sulfatase N-terminal" evidence="4">
    <location>
        <begin position="31"/>
        <end position="367"/>
    </location>
</feature>
<dbReference type="Proteomes" id="UP001524460">
    <property type="component" value="Unassembled WGS sequence"/>
</dbReference>
<evidence type="ECO:0000313" key="6">
    <source>
        <dbReference type="Proteomes" id="UP001524460"/>
    </source>
</evidence>
<dbReference type="PANTHER" id="PTHR42693">
    <property type="entry name" value="ARYLSULFATASE FAMILY MEMBER"/>
    <property type="match status" value="1"/>
</dbReference>
<dbReference type="InterPro" id="IPR050738">
    <property type="entry name" value="Sulfatase"/>
</dbReference>
<keyword evidence="2" id="KW-0378">Hydrolase</keyword>
<evidence type="ECO:0000256" key="2">
    <source>
        <dbReference type="ARBA" id="ARBA00022801"/>
    </source>
</evidence>
<comment type="caution">
    <text evidence="5">The sequence shown here is derived from an EMBL/GenBank/DDBJ whole genome shotgun (WGS) entry which is preliminary data.</text>
</comment>
<sequence>MKTNKKKLVNIIRTALLGAVISAPVYSAEEPNIIFILTDDLGFNQIGAYGDTKIKTPNLDKLADNGLLFTHAYAGNTVSSPSRVSLFTGRDSRIMKDNTNQARLDDGDVTLAHILKHASYETAMFGKYSIGYSYGITDPLSMGFDTWYGMNSILEGHRQYPQMLWRDGEKIIIKENEGNKKGAYAQELFTNEAIKFINKDRSNPFFVMLNYSSPHAELAAPERFVKMYDGVFDEEPYTGMSTGTPSDKYASYYPEPVEKPNATLAGMVTALDEYVGQVVQTLEDNDMVDNTVIIFTSDNGPHQEGGADPEYMRAAFPYKGFKRDLYDGGIHVPMVISWPDKIRKSRVEDTPIIFADFLPTFADLSGVSLNTVPRVRTNGVSIINLLTDEPQIMDDRLLYWEYGAKAKVTSDGVIRQARQAARKGEWKAVRYASENNIELYNIISDPGETTDVSLENSDVMNELSPLFK</sequence>
<keyword evidence="3" id="KW-0732">Signal</keyword>
<dbReference type="Pfam" id="PF00884">
    <property type="entry name" value="Sulfatase"/>
    <property type="match status" value="1"/>
</dbReference>
<evidence type="ECO:0000259" key="4">
    <source>
        <dbReference type="Pfam" id="PF00884"/>
    </source>
</evidence>
<comment type="similarity">
    <text evidence="1">Belongs to the sulfatase family.</text>
</comment>
<name>A0ABT1N6C0_9GAMM</name>
<dbReference type="Gene3D" id="3.30.1120.10">
    <property type="match status" value="1"/>
</dbReference>
<feature type="signal peptide" evidence="3">
    <location>
        <begin position="1"/>
        <end position="27"/>
    </location>
</feature>